<evidence type="ECO:0000313" key="2">
    <source>
        <dbReference type="EMBL" id="KYF97393.1"/>
    </source>
</evidence>
<proteinExistence type="predicted"/>
<comment type="caution">
    <text evidence="2">The sequence shown here is derived from an EMBL/GenBank/DDBJ whole genome shotgun (WGS) entry which is preliminary data.</text>
</comment>
<reference evidence="2 3" key="1">
    <citation type="submission" date="2014-02" db="EMBL/GenBank/DDBJ databases">
        <title>The small core and large imbalanced accessory genome model reveals a collaborative survival strategy of Sorangium cellulosum strains in nature.</title>
        <authorList>
            <person name="Han K."/>
            <person name="Peng R."/>
            <person name="Blom J."/>
            <person name="Li Y.-Z."/>
        </authorList>
    </citation>
    <scope>NUCLEOTIDE SEQUENCE [LARGE SCALE GENOMIC DNA]</scope>
    <source>
        <strain evidence="2 3">So0149</strain>
    </source>
</reference>
<protein>
    <submittedName>
        <fullName evidence="2">Uncharacterized protein</fullName>
    </submittedName>
</protein>
<feature type="region of interest" description="Disordered" evidence="1">
    <location>
        <begin position="1"/>
        <end position="27"/>
    </location>
</feature>
<dbReference type="EMBL" id="JEMC01001414">
    <property type="protein sequence ID" value="KYF97393.1"/>
    <property type="molecule type" value="Genomic_DNA"/>
</dbReference>
<organism evidence="2 3">
    <name type="scientific">Sorangium cellulosum</name>
    <name type="common">Polyangium cellulosum</name>
    <dbReference type="NCBI Taxonomy" id="56"/>
    <lineage>
        <taxon>Bacteria</taxon>
        <taxon>Pseudomonadati</taxon>
        <taxon>Myxococcota</taxon>
        <taxon>Polyangia</taxon>
        <taxon>Polyangiales</taxon>
        <taxon>Polyangiaceae</taxon>
        <taxon>Sorangium</taxon>
    </lineage>
</organism>
<feature type="non-terminal residue" evidence="2">
    <location>
        <position position="112"/>
    </location>
</feature>
<sequence>MSDTAGSSSGGVPPPSSSGVVTSIQTIDETSEPVPAVFWKTSSVRSRSPFATARPVAVRDGEAAERLAQVLLARAERARRAGAEQGVAVVEVDAHGARAAVDRPGLDVDDDL</sequence>
<accession>A0A150SY81</accession>
<dbReference type="Proteomes" id="UP000075515">
    <property type="component" value="Unassembled WGS sequence"/>
</dbReference>
<evidence type="ECO:0000313" key="3">
    <source>
        <dbReference type="Proteomes" id="UP000075515"/>
    </source>
</evidence>
<name>A0A150SY81_SORCE</name>
<feature type="compositionally biased region" description="Low complexity" evidence="1">
    <location>
        <begin position="1"/>
        <end position="21"/>
    </location>
</feature>
<evidence type="ECO:0000256" key="1">
    <source>
        <dbReference type="SAM" id="MobiDB-lite"/>
    </source>
</evidence>
<gene>
    <name evidence="2" type="ORF">BE18_11330</name>
</gene>
<dbReference type="AlphaFoldDB" id="A0A150SY81"/>